<dbReference type="CDD" id="cd07035">
    <property type="entry name" value="TPP_PYR_POX_like"/>
    <property type="match status" value="1"/>
</dbReference>
<dbReference type="PANTHER" id="PTHR18968:SF166">
    <property type="entry name" value="2-HYDROXYACYL-COA LYASE 2"/>
    <property type="match status" value="1"/>
</dbReference>
<sequence length="576" mass="62751">MAKKKMTSSEALVETLVAEGVKDVFGLVGSAFMDALDLFPDAGIRFIPVAHEQAAAHAADGLARVTGRPQACIAQNGPGAANFVSAIAAAYWAHSPVVAITPETGSKGIGTGGFQELDQMPMFEKQTVYQVRVNRPDRMAELARRCFYRAKAELGPTHLNIPRDYFYGDIEDEIVATPTLGAGRPPHRDIEVAIGLLKAADYPVIVSGAGVSQGDALDEITALAEYLSAPVVNTYLHNDTFPYSHELGCGPIGYCGSKAAMRTLAKADVVLALGTRLGIFGLLPQYGITYWPEEAKLIQVDRDLKQWGLSKIPNVFSVADVKEYATELLRELKNVQPNTQRNEERIADVAREKETWDKELEDWSSSTNELMHPRRFLWELTRALPEDALVTTDIGNACSITNGYLRFNGPRQHLAALTWGNCGFAYGCAMGAKIGKPDAPVFAIQGDGAWGISGLSEVMTAVREDIPVVAIVINNHEWGAEKKNQIDFYGDRFVGVNLPDNPDFAKVAEAMGAKGFTVEDYQDVQDVVREAIASGKPCVINAVVEGGEKVLAEPFRRDALEMPTRHLDKYAHLSLE</sequence>
<evidence type="ECO:0000256" key="4">
    <source>
        <dbReference type="ARBA" id="ARBA00012971"/>
    </source>
</evidence>
<dbReference type="GO" id="GO:0005948">
    <property type="term" value="C:acetolactate synthase complex"/>
    <property type="evidence" value="ECO:0007669"/>
    <property type="project" value="TreeGrafter"/>
</dbReference>
<comment type="cofactor">
    <cofactor evidence="2">
        <name>thiamine diphosphate</name>
        <dbReference type="ChEBI" id="CHEBI:58937"/>
    </cofactor>
</comment>
<dbReference type="GO" id="GO:0019529">
    <property type="term" value="P:taurine catabolic process"/>
    <property type="evidence" value="ECO:0007669"/>
    <property type="project" value="InterPro"/>
</dbReference>
<dbReference type="Pfam" id="PF02776">
    <property type="entry name" value="TPP_enzyme_N"/>
    <property type="match status" value="1"/>
</dbReference>
<gene>
    <name evidence="14" type="ORF">METZ01_LOCUS23771</name>
</gene>
<organism evidence="14">
    <name type="scientific">marine metagenome</name>
    <dbReference type="NCBI Taxonomy" id="408172"/>
    <lineage>
        <taxon>unclassified sequences</taxon>
        <taxon>metagenomes</taxon>
        <taxon>ecological metagenomes</taxon>
    </lineage>
</organism>
<feature type="domain" description="Thiamine pyrophosphate enzyme TPP-binding" evidence="12">
    <location>
        <begin position="393"/>
        <end position="541"/>
    </location>
</feature>
<dbReference type="EMBL" id="UINC01001105">
    <property type="protein sequence ID" value="SUZ70917.1"/>
    <property type="molecule type" value="Genomic_DNA"/>
</dbReference>
<evidence type="ECO:0000313" key="14">
    <source>
        <dbReference type="EMBL" id="SUZ70917.1"/>
    </source>
</evidence>
<dbReference type="GO" id="GO:0009099">
    <property type="term" value="P:L-valine biosynthetic process"/>
    <property type="evidence" value="ECO:0007669"/>
    <property type="project" value="TreeGrafter"/>
</dbReference>
<keyword evidence="7" id="KW-0460">Magnesium</keyword>
<keyword evidence="6" id="KW-0479">Metal-binding</keyword>
<evidence type="ECO:0000259" key="13">
    <source>
        <dbReference type="Pfam" id="PF02776"/>
    </source>
</evidence>
<comment type="similarity">
    <text evidence="3 10">Belongs to the TPP enzyme family.</text>
</comment>
<evidence type="ECO:0000256" key="10">
    <source>
        <dbReference type="RuleBase" id="RU362132"/>
    </source>
</evidence>
<dbReference type="InterPro" id="IPR012001">
    <property type="entry name" value="Thiamin_PyroP_enz_TPP-bd_dom"/>
</dbReference>
<dbReference type="InterPro" id="IPR029035">
    <property type="entry name" value="DHS-like_NAD/FAD-binding_dom"/>
</dbReference>
<reference evidence="14" key="1">
    <citation type="submission" date="2018-05" db="EMBL/GenBank/DDBJ databases">
        <authorList>
            <person name="Lanie J.A."/>
            <person name="Ng W.-L."/>
            <person name="Kazmierczak K.M."/>
            <person name="Andrzejewski T.M."/>
            <person name="Davidsen T.M."/>
            <person name="Wayne K.J."/>
            <person name="Tettelin H."/>
            <person name="Glass J.I."/>
            <person name="Rusch D."/>
            <person name="Podicherti R."/>
            <person name="Tsui H.-C.T."/>
            <person name="Winkler M.E."/>
        </authorList>
    </citation>
    <scope>NUCLEOTIDE SEQUENCE</scope>
</reference>
<dbReference type="Pfam" id="PF00205">
    <property type="entry name" value="TPP_enzyme_M"/>
    <property type="match status" value="1"/>
</dbReference>
<name>A0A381PY50_9ZZZZ</name>
<dbReference type="InterPro" id="IPR012000">
    <property type="entry name" value="Thiamin_PyroP_enz_cen_dom"/>
</dbReference>
<dbReference type="NCBIfam" id="NF005713">
    <property type="entry name" value="PRK07525.1"/>
    <property type="match status" value="1"/>
</dbReference>
<dbReference type="GO" id="GO:0050660">
    <property type="term" value="F:flavin adenine dinucleotide binding"/>
    <property type="evidence" value="ECO:0007669"/>
    <property type="project" value="TreeGrafter"/>
</dbReference>
<dbReference type="GO" id="GO:0050487">
    <property type="term" value="F:sulfoacetaldehyde acetyltransferase activity"/>
    <property type="evidence" value="ECO:0007669"/>
    <property type="project" value="UniProtKB-EC"/>
</dbReference>
<dbReference type="Pfam" id="PF02775">
    <property type="entry name" value="TPP_enzyme_C"/>
    <property type="match status" value="1"/>
</dbReference>
<dbReference type="Gene3D" id="3.40.50.970">
    <property type="match status" value="2"/>
</dbReference>
<dbReference type="GO" id="GO:0030976">
    <property type="term" value="F:thiamine pyrophosphate binding"/>
    <property type="evidence" value="ECO:0007669"/>
    <property type="project" value="InterPro"/>
</dbReference>
<dbReference type="PROSITE" id="PS00187">
    <property type="entry name" value="TPP_ENZYMES"/>
    <property type="match status" value="1"/>
</dbReference>
<keyword evidence="9" id="KW-0012">Acyltransferase</keyword>
<evidence type="ECO:0000256" key="6">
    <source>
        <dbReference type="ARBA" id="ARBA00022723"/>
    </source>
</evidence>
<keyword evidence="5" id="KW-0808">Transferase</keyword>
<dbReference type="InterPro" id="IPR000399">
    <property type="entry name" value="TPP-bd_CS"/>
</dbReference>
<dbReference type="GO" id="GO:0003984">
    <property type="term" value="F:acetolactate synthase activity"/>
    <property type="evidence" value="ECO:0007669"/>
    <property type="project" value="TreeGrafter"/>
</dbReference>
<evidence type="ECO:0000256" key="1">
    <source>
        <dbReference type="ARBA" id="ARBA00001946"/>
    </source>
</evidence>
<accession>A0A381PY50</accession>
<dbReference type="GO" id="GO:0000287">
    <property type="term" value="F:magnesium ion binding"/>
    <property type="evidence" value="ECO:0007669"/>
    <property type="project" value="InterPro"/>
</dbReference>
<keyword evidence="8 10" id="KW-0786">Thiamine pyrophosphate</keyword>
<dbReference type="Gene3D" id="3.40.50.1220">
    <property type="entry name" value="TPP-binding domain"/>
    <property type="match status" value="1"/>
</dbReference>
<evidence type="ECO:0000256" key="9">
    <source>
        <dbReference type="ARBA" id="ARBA00023315"/>
    </source>
</evidence>
<evidence type="ECO:0000256" key="2">
    <source>
        <dbReference type="ARBA" id="ARBA00001964"/>
    </source>
</evidence>
<feature type="domain" description="Thiamine pyrophosphate enzyme N-terminal TPP-binding" evidence="13">
    <location>
        <begin position="6"/>
        <end position="122"/>
    </location>
</feature>
<comment type="cofactor">
    <cofactor evidence="1">
        <name>Mg(2+)</name>
        <dbReference type="ChEBI" id="CHEBI:18420"/>
    </cofactor>
</comment>
<protein>
    <recommendedName>
        <fullName evidence="4">sulfoacetaldehyde acetyltransferase</fullName>
        <ecNumber evidence="4">2.3.3.15</ecNumber>
    </recommendedName>
</protein>
<dbReference type="AlphaFoldDB" id="A0A381PY50"/>
<evidence type="ECO:0000256" key="3">
    <source>
        <dbReference type="ARBA" id="ARBA00007812"/>
    </source>
</evidence>
<dbReference type="GO" id="GO:0009097">
    <property type="term" value="P:isoleucine biosynthetic process"/>
    <property type="evidence" value="ECO:0007669"/>
    <property type="project" value="TreeGrafter"/>
</dbReference>
<dbReference type="PANTHER" id="PTHR18968">
    <property type="entry name" value="THIAMINE PYROPHOSPHATE ENZYMES"/>
    <property type="match status" value="1"/>
</dbReference>
<evidence type="ECO:0000256" key="8">
    <source>
        <dbReference type="ARBA" id="ARBA00023052"/>
    </source>
</evidence>
<evidence type="ECO:0000259" key="12">
    <source>
        <dbReference type="Pfam" id="PF02775"/>
    </source>
</evidence>
<dbReference type="InterPro" id="IPR011766">
    <property type="entry name" value="TPP_enzyme_TPP-bd"/>
</dbReference>
<evidence type="ECO:0000256" key="5">
    <source>
        <dbReference type="ARBA" id="ARBA00022679"/>
    </source>
</evidence>
<dbReference type="InterPro" id="IPR017820">
    <property type="entry name" value="Sulphoacetald_Actrfrase"/>
</dbReference>
<dbReference type="EC" id="2.3.3.15" evidence="4"/>
<evidence type="ECO:0000259" key="11">
    <source>
        <dbReference type="Pfam" id="PF00205"/>
    </source>
</evidence>
<dbReference type="SUPFAM" id="SSF52467">
    <property type="entry name" value="DHS-like NAD/FAD-binding domain"/>
    <property type="match status" value="1"/>
</dbReference>
<feature type="domain" description="Thiamine pyrophosphate enzyme central" evidence="11">
    <location>
        <begin position="190"/>
        <end position="328"/>
    </location>
</feature>
<dbReference type="SUPFAM" id="SSF52518">
    <property type="entry name" value="Thiamin diphosphate-binding fold (THDP-binding)"/>
    <property type="match status" value="2"/>
</dbReference>
<dbReference type="NCBIfam" id="TIGR03457">
    <property type="entry name" value="sulphoacet_xsc"/>
    <property type="match status" value="1"/>
</dbReference>
<evidence type="ECO:0000256" key="7">
    <source>
        <dbReference type="ARBA" id="ARBA00022842"/>
    </source>
</evidence>
<proteinExistence type="inferred from homology"/>
<dbReference type="InterPro" id="IPR029061">
    <property type="entry name" value="THDP-binding"/>
</dbReference>
<dbReference type="InterPro" id="IPR045229">
    <property type="entry name" value="TPP_enz"/>
</dbReference>